<dbReference type="SUPFAM" id="SSF53474">
    <property type="entry name" value="alpha/beta-Hydrolases"/>
    <property type="match status" value="1"/>
</dbReference>
<keyword evidence="2" id="KW-0378">Hydrolase</keyword>
<dbReference type="PRINTS" id="PR00111">
    <property type="entry name" value="ABHYDROLASE"/>
</dbReference>
<dbReference type="STRING" id="442562.Rumeso_01407"/>
<comment type="caution">
    <text evidence="2">The sequence shown here is derived from an EMBL/GenBank/DDBJ whole genome shotgun (WGS) entry which is preliminary data.</text>
</comment>
<evidence type="ECO:0000259" key="1">
    <source>
        <dbReference type="Pfam" id="PF00561"/>
    </source>
</evidence>
<dbReference type="EMBL" id="AOSK01000038">
    <property type="protein sequence ID" value="EYD76997.1"/>
    <property type="molecule type" value="Genomic_DNA"/>
</dbReference>
<dbReference type="Gene3D" id="3.40.50.1820">
    <property type="entry name" value="alpha/beta hydrolase"/>
    <property type="match status" value="1"/>
</dbReference>
<organism evidence="2 3">
    <name type="scientific">Rubellimicrobium mesophilum DSM 19309</name>
    <dbReference type="NCBI Taxonomy" id="442562"/>
    <lineage>
        <taxon>Bacteria</taxon>
        <taxon>Pseudomonadati</taxon>
        <taxon>Pseudomonadota</taxon>
        <taxon>Alphaproteobacteria</taxon>
        <taxon>Rhodobacterales</taxon>
        <taxon>Roseobacteraceae</taxon>
        <taxon>Rubellimicrobium</taxon>
    </lineage>
</organism>
<dbReference type="InterPro" id="IPR000073">
    <property type="entry name" value="AB_hydrolase_1"/>
</dbReference>
<dbReference type="PANTHER" id="PTHR43689:SF8">
    <property type="entry name" value="ALPHA_BETA-HYDROLASES SUPERFAMILY PROTEIN"/>
    <property type="match status" value="1"/>
</dbReference>
<feature type="domain" description="AB hydrolase-1" evidence="1">
    <location>
        <begin position="6"/>
        <end position="118"/>
    </location>
</feature>
<proteinExistence type="predicted"/>
<dbReference type="PANTHER" id="PTHR43689">
    <property type="entry name" value="HYDROLASE"/>
    <property type="match status" value="1"/>
</dbReference>
<reference evidence="2 3" key="1">
    <citation type="submission" date="2013-02" db="EMBL/GenBank/DDBJ databases">
        <authorList>
            <person name="Fiebig A."/>
            <person name="Goeker M."/>
            <person name="Klenk H.-P.P."/>
        </authorList>
    </citation>
    <scope>NUCLEOTIDE SEQUENCE [LARGE SCALE GENOMIC DNA]</scope>
    <source>
        <strain evidence="2 3">DSM 19309</strain>
    </source>
</reference>
<dbReference type="Pfam" id="PF00561">
    <property type="entry name" value="Abhydrolase_1"/>
    <property type="match status" value="1"/>
</dbReference>
<name>A0A017HR92_9RHOB</name>
<dbReference type="GO" id="GO:0016787">
    <property type="term" value="F:hydrolase activity"/>
    <property type="evidence" value="ECO:0007669"/>
    <property type="project" value="UniProtKB-KW"/>
</dbReference>
<gene>
    <name evidence="2" type="ORF">Rumeso_01407</name>
</gene>
<protein>
    <submittedName>
        <fullName evidence="2">Hydrolase-related protein</fullName>
    </submittedName>
</protein>
<dbReference type="HOGENOM" id="CLU_020336_26_0_5"/>
<dbReference type="InterPro" id="IPR029058">
    <property type="entry name" value="AB_hydrolase_fold"/>
</dbReference>
<dbReference type="PATRIC" id="fig|442562.3.peg.1393"/>
<keyword evidence="3" id="KW-1185">Reference proteome</keyword>
<dbReference type="Proteomes" id="UP000019666">
    <property type="component" value="Unassembled WGS sequence"/>
</dbReference>
<dbReference type="AlphaFoldDB" id="A0A017HR92"/>
<evidence type="ECO:0000313" key="2">
    <source>
        <dbReference type="EMBL" id="EYD76997.1"/>
    </source>
</evidence>
<evidence type="ECO:0000313" key="3">
    <source>
        <dbReference type="Proteomes" id="UP000019666"/>
    </source>
</evidence>
<accession>A0A017HR92</accession>
<sequence>MPGHRPTLLLLHDSLGCVELWREVPERLARATGLRVLAYDRLGFGRSDPHPGPLAPDFIAEEAEATIPLLRDRLGLGDLIPLGHSVGGAMAVATAARHPDLCRAVVTVSAQAFVEDRTTAGIRAEAEAFRDPARFARLARHHGAKARWALDAWTGTWLSPAFAGWTQDEALRRLRCPLLALHGDRDEYGSPAHPRRLAALTPAPAEVVLLDGCGHLPHREQPARLVAEVARFLSAHAIAGDP</sequence>